<dbReference type="CDD" id="cd05403">
    <property type="entry name" value="NT_KNTase_like"/>
    <property type="match status" value="1"/>
</dbReference>
<dbReference type="InterPro" id="IPR043519">
    <property type="entry name" value="NT_sf"/>
</dbReference>
<accession>A0A1J5JX28</accession>
<dbReference type="Pfam" id="PF18765">
    <property type="entry name" value="Polbeta"/>
    <property type="match status" value="1"/>
</dbReference>
<evidence type="ECO:0000313" key="3">
    <source>
        <dbReference type="Proteomes" id="UP000182743"/>
    </source>
</evidence>
<dbReference type="PANTHER" id="PTHR43852:SF3">
    <property type="entry name" value="NUCLEOTIDYLTRANSFERASE"/>
    <property type="match status" value="1"/>
</dbReference>
<dbReference type="EMBL" id="MIHH01000001">
    <property type="protein sequence ID" value="OIQ09976.1"/>
    <property type="molecule type" value="Genomic_DNA"/>
</dbReference>
<gene>
    <name evidence="2" type="ORF">MOOR_00460</name>
</gene>
<dbReference type="Gene3D" id="3.30.460.10">
    <property type="entry name" value="Beta Polymerase, domain 2"/>
    <property type="match status" value="1"/>
</dbReference>
<dbReference type="AlphaFoldDB" id="A0A1J5JX28"/>
<evidence type="ECO:0000259" key="1">
    <source>
        <dbReference type="Pfam" id="PF18765"/>
    </source>
</evidence>
<protein>
    <submittedName>
        <fullName evidence="2">Nucleotidyltransferase domain protein</fullName>
    </submittedName>
</protein>
<organism evidence="2 3">
    <name type="scientific">Neomoorella thermoacetica</name>
    <name type="common">Clostridium thermoaceticum</name>
    <dbReference type="NCBI Taxonomy" id="1525"/>
    <lineage>
        <taxon>Bacteria</taxon>
        <taxon>Bacillati</taxon>
        <taxon>Bacillota</taxon>
        <taxon>Clostridia</taxon>
        <taxon>Neomoorellales</taxon>
        <taxon>Neomoorellaceae</taxon>
        <taxon>Neomoorella</taxon>
    </lineage>
</organism>
<dbReference type="NCBIfam" id="NF047752">
    <property type="entry name" value="MntA_antitoxin"/>
    <property type="match status" value="1"/>
</dbReference>
<comment type="caution">
    <text evidence="2">The sequence shown here is derived from an EMBL/GenBank/DDBJ whole genome shotgun (WGS) entry which is preliminary data.</text>
</comment>
<dbReference type="InterPro" id="IPR052930">
    <property type="entry name" value="TA_antitoxin_MntA"/>
</dbReference>
<keyword evidence="2" id="KW-0808">Transferase</keyword>
<proteinExistence type="predicted"/>
<name>A0A1J5JX28_NEOTH</name>
<dbReference type="PANTHER" id="PTHR43852">
    <property type="entry name" value="NUCLEOTIDYLTRANSFERASE"/>
    <property type="match status" value="1"/>
</dbReference>
<reference evidence="2 3" key="1">
    <citation type="submission" date="2016-08" db="EMBL/GenBank/DDBJ databases">
        <title>Genome-based comparison of Moorella thermoacetic strains.</title>
        <authorList>
            <person name="Poehlein A."/>
            <person name="Bengelsdorf F.R."/>
            <person name="Esser C."/>
            <person name="Duerre P."/>
            <person name="Daniel R."/>
        </authorList>
    </citation>
    <scope>NUCLEOTIDE SEQUENCE [LARGE SCALE GENOMIC DNA]</scope>
    <source>
        <strain evidence="2 3">DSM 11768</strain>
    </source>
</reference>
<dbReference type="GO" id="GO:0016740">
    <property type="term" value="F:transferase activity"/>
    <property type="evidence" value="ECO:0007669"/>
    <property type="project" value="UniProtKB-KW"/>
</dbReference>
<dbReference type="InterPro" id="IPR041633">
    <property type="entry name" value="Polbeta"/>
</dbReference>
<feature type="domain" description="Polymerase beta nucleotidyltransferase" evidence="1">
    <location>
        <begin position="44"/>
        <end position="143"/>
    </location>
</feature>
<sequence>MAILLLIKGNSNKLRQRGRVNVRRIKVLREPRGLTWDEIATLKNKLAEILPSEPVLLVYLFGSAARNLTAGKQGKLSDIDLAVLLAHEAQGASGPEELLNLLEIFSKVFGREDIDLTILNTSPPVIKGRVLQEGILLYTRDRQARLDFEIRARREYLDTQPLRAFYQRQFVAKIKKGEAGRGFRAGLEAPQEARRIREFLKGISKREP</sequence>
<evidence type="ECO:0000313" key="2">
    <source>
        <dbReference type="EMBL" id="OIQ09976.1"/>
    </source>
</evidence>
<dbReference type="SUPFAM" id="SSF81301">
    <property type="entry name" value="Nucleotidyltransferase"/>
    <property type="match status" value="1"/>
</dbReference>
<dbReference type="Proteomes" id="UP000182743">
    <property type="component" value="Unassembled WGS sequence"/>
</dbReference>